<dbReference type="InterPro" id="IPR011049">
    <property type="entry name" value="Serralysin-like_metalloprot_C"/>
</dbReference>
<evidence type="ECO:0000256" key="1">
    <source>
        <dbReference type="ARBA" id="ARBA00004613"/>
    </source>
</evidence>
<gene>
    <name evidence="4" type="ORF">LNKW23_24070</name>
</gene>
<name>A0ABQ6LIV6_9RHOB</name>
<sequence>MTFDIRIDYRFDSTGFFDDPAVRAAMETAAALWEAVILDEFDDVPAGISFDVTDPSNRGAVRTVTLDAPIDDLVVFVGAAPLTGELGLAGPTGTSLDGFGLGDPLDLRVASDFRGQGPATDFEPWAGSITFEPDGNWSFATDGPVPGMNDFVTTAAHEIGHVLGIGTAEIYRVMGAGGAAAGPNAVALVGAGGVPLDASLHVADGFAGDSVLMDPITITGTAKTVTEIDKALLADIGYEILGFDTQGAPFPLATEGADVPLLGTAAADMLAALGGDDLVDGNAGDDTIDGGAGNDQLQGNAGADEIDGGAGDDTIFGGAGGDLLRGGPGTDIVLLEGGADIFAVAPGDGSASLQDFDLGADLIRVSTGFGFADPAAVLATASKPFSNLTRLQLDAGTSVDILHAPQDGTPLTAAMLEIASVGGSDAITGTPGSDPALIGTGGADLIEALSGDDVIFSTTGDDTIEGGQGDDRAVYAGTSATHLPSLGGDGTVTLTTPEGTDQLRDVERIDLEDGDYLYDLALGTEAVESGYRLYSAGFARTPDEGGLRFWVDALASGAVSFAQAAGFFIDSLEFEESYGVSGADLRADDPAQAVIDTYIDALYVNVLGRGPDDGGRTFWTDAFAAGTAPEALLVFFADSTENVERTQPLVENGVFVLADDLLV</sequence>
<proteinExistence type="predicted"/>
<accession>A0ABQ6LIV6</accession>
<protein>
    <recommendedName>
        <fullName evidence="3">DUF4214 domain-containing protein</fullName>
    </recommendedName>
</protein>
<dbReference type="Gene3D" id="2.150.10.10">
    <property type="entry name" value="Serralysin-like metalloprotease, C-terminal"/>
    <property type="match status" value="2"/>
</dbReference>
<dbReference type="PRINTS" id="PR00313">
    <property type="entry name" value="CABNDNGRPT"/>
</dbReference>
<dbReference type="PANTHER" id="PTHR38340:SF1">
    <property type="entry name" value="S-LAYER PROTEIN"/>
    <property type="match status" value="1"/>
</dbReference>
<dbReference type="InterPro" id="IPR050557">
    <property type="entry name" value="RTX_toxin/Mannuronan_C5-epim"/>
</dbReference>
<keyword evidence="2" id="KW-0964">Secreted</keyword>
<comment type="subcellular location">
    <subcellularLocation>
        <location evidence="1">Secreted</location>
    </subcellularLocation>
</comment>
<dbReference type="InterPro" id="IPR018511">
    <property type="entry name" value="Hemolysin-typ_Ca-bd_CS"/>
</dbReference>
<dbReference type="EMBL" id="BSYI01000017">
    <property type="protein sequence ID" value="GMG83194.1"/>
    <property type="molecule type" value="Genomic_DNA"/>
</dbReference>
<dbReference type="PANTHER" id="PTHR38340">
    <property type="entry name" value="S-LAYER PROTEIN"/>
    <property type="match status" value="1"/>
</dbReference>
<dbReference type="InterPro" id="IPR001343">
    <property type="entry name" value="Hemolysn_Ca-bd"/>
</dbReference>
<evidence type="ECO:0000259" key="3">
    <source>
        <dbReference type="Pfam" id="PF13946"/>
    </source>
</evidence>
<dbReference type="Gene3D" id="3.40.390.10">
    <property type="entry name" value="Collagenase (Catalytic Domain)"/>
    <property type="match status" value="1"/>
</dbReference>
<evidence type="ECO:0000256" key="2">
    <source>
        <dbReference type="ARBA" id="ARBA00022525"/>
    </source>
</evidence>
<dbReference type="SUPFAM" id="SSF55486">
    <property type="entry name" value="Metalloproteases ('zincins'), catalytic domain"/>
    <property type="match status" value="1"/>
</dbReference>
<evidence type="ECO:0000313" key="5">
    <source>
        <dbReference type="Proteomes" id="UP001239909"/>
    </source>
</evidence>
<dbReference type="Pfam" id="PF00353">
    <property type="entry name" value="HemolysinCabind"/>
    <property type="match status" value="2"/>
</dbReference>
<organism evidence="4 5">
    <name type="scientific">Paralimibaculum aggregatum</name>
    <dbReference type="NCBI Taxonomy" id="3036245"/>
    <lineage>
        <taxon>Bacteria</taxon>
        <taxon>Pseudomonadati</taxon>
        <taxon>Pseudomonadota</taxon>
        <taxon>Alphaproteobacteria</taxon>
        <taxon>Rhodobacterales</taxon>
        <taxon>Paracoccaceae</taxon>
        <taxon>Paralimibaculum</taxon>
    </lineage>
</organism>
<dbReference type="SUPFAM" id="SSF51120">
    <property type="entry name" value="beta-Roll"/>
    <property type="match status" value="2"/>
</dbReference>
<comment type="caution">
    <text evidence="4">The sequence shown here is derived from an EMBL/GenBank/DDBJ whole genome shotgun (WGS) entry which is preliminary data.</text>
</comment>
<dbReference type="Proteomes" id="UP001239909">
    <property type="component" value="Unassembled WGS sequence"/>
</dbReference>
<dbReference type="Pfam" id="PF13946">
    <property type="entry name" value="DUF4214"/>
    <property type="match status" value="2"/>
</dbReference>
<dbReference type="InterPro" id="IPR025282">
    <property type="entry name" value="DUF4214"/>
</dbReference>
<dbReference type="PROSITE" id="PS00330">
    <property type="entry name" value="HEMOLYSIN_CALCIUM"/>
    <property type="match status" value="4"/>
</dbReference>
<keyword evidence="5" id="KW-1185">Reference proteome</keyword>
<feature type="domain" description="DUF4214" evidence="3">
    <location>
        <begin position="532"/>
        <end position="577"/>
    </location>
</feature>
<feature type="domain" description="DUF4214" evidence="3">
    <location>
        <begin position="596"/>
        <end position="645"/>
    </location>
</feature>
<reference evidence="4 5" key="1">
    <citation type="submission" date="2023-04" db="EMBL/GenBank/DDBJ databases">
        <title>Marinoamorphus aggregata gen. nov., sp. Nov., isolate from tissue of brittle star Ophioplocus japonicus.</title>
        <authorList>
            <person name="Kawano K."/>
            <person name="Sawayama S."/>
            <person name="Nakagawa S."/>
        </authorList>
    </citation>
    <scope>NUCLEOTIDE SEQUENCE [LARGE SCALE GENOMIC DNA]</scope>
    <source>
        <strain evidence="4 5">NKW23</strain>
    </source>
</reference>
<dbReference type="InterPro" id="IPR024079">
    <property type="entry name" value="MetalloPept_cat_dom_sf"/>
</dbReference>
<evidence type="ECO:0000313" key="4">
    <source>
        <dbReference type="EMBL" id="GMG83194.1"/>
    </source>
</evidence>
<dbReference type="RefSeq" id="WP_285671993.1">
    <property type="nucleotide sequence ID" value="NZ_BSYI01000017.1"/>
</dbReference>